<dbReference type="VEuPathDB" id="VectorBase:AMEM21_003317"/>
<dbReference type="PANTHER" id="PTHR21219">
    <property type="entry name" value="FI19613P1"/>
    <property type="match status" value="1"/>
</dbReference>
<keyword evidence="4" id="KW-1185">Reference proteome</keyword>
<dbReference type="EnsemblMetazoa" id="AMEM001137-RA">
    <property type="protein sequence ID" value="AMEM001137-PA"/>
    <property type="gene ID" value="AMEM001137"/>
</dbReference>
<evidence type="ECO:0000259" key="2">
    <source>
        <dbReference type="SMART" id="SM00462"/>
    </source>
</evidence>
<feature type="region of interest" description="Disordered" evidence="1">
    <location>
        <begin position="672"/>
        <end position="723"/>
    </location>
</feature>
<evidence type="ECO:0000313" key="4">
    <source>
        <dbReference type="Proteomes" id="UP000075903"/>
    </source>
</evidence>
<feature type="region of interest" description="Disordered" evidence="1">
    <location>
        <begin position="737"/>
        <end position="756"/>
    </location>
</feature>
<feature type="region of interest" description="Disordered" evidence="1">
    <location>
        <begin position="630"/>
        <end position="653"/>
    </location>
</feature>
<feature type="region of interest" description="Disordered" evidence="1">
    <location>
        <begin position="952"/>
        <end position="1025"/>
    </location>
</feature>
<feature type="compositionally biased region" description="Basic and acidic residues" evidence="1">
    <location>
        <begin position="423"/>
        <end position="434"/>
    </location>
</feature>
<dbReference type="AlphaFoldDB" id="A0A182UNY0"/>
<dbReference type="InterPro" id="IPR006020">
    <property type="entry name" value="PTB/PI_dom"/>
</dbReference>
<sequence length="1103" mass="116471">MAFFCSVLKMERKRNGQSWVGGACSSSVGPRAVVASATKIYSHLGSIISQRLDDRSSHNGRRRSSSISGLSRGSLAGAIINDRDNLDISAVASSLRDFGGVRAAGTGGQPPATGAPPGATERPAGNGAAGTSGSADGAASGVSRHGSDARREISNSVQAQIERMFTDVAKENGGSTANVQSFSVRCLGSLPLKDKVTSLVGLQEPLRQLYLSGAGHGTGGSLDISPIGLRVRAGSGKEPSVTPFQNIAVWSAVKFVVSGAEGGAAFLPLITDPENIDKSTLFRPLSAADKRRLSSGIHSPLFAIVMRSTSVPRQLECHGFVCQTPEDAIVIAATLYQSLMAHMSSGDNQRPKRPKNRNGVSCMSIASSTVTTNTHLAGGSTKLSSRRSSASQRSMLPPPPRPPRMKRSATSSLSGESDAVAGPHEDDSSTEERRKKNVKSKRPPPIPPNPPRAGKWRRVLRSISCTPHRNPNRSPFPVSFTFSADTVSNRPLLDEIYTDRSHSTDEQGAAGKEGPYPALTDHSTGDILTRVAIPRSGSFLNTAGLTRYKSRATRRHTGKVGGGGGSPLGFSELFNEFRLQENLHSLDEILNAIINSDGMSFNDLKPIYKEFLLKLAVTLTKDELYQRSKSIMRRQKKKKLKRRNSNVQNQRRKLLIGAKGLKKVFRFGKFRSKKSAGGSGGAGGSHGTGGSHGAGSGRAGSGGAGHAAAAAAGHGAAPGGRAHQLADQLSLDLKAAGKKDRSRIATSGSEVSDARHEHTLTAHNRNSSSGYVSCSECSYDSDACTCASADRCYCSLGGDDINAKLHQASSRSSAPSCRSEDKCYCSMGETPNEEGSTTWCDTDSCISNEKCYCSTRHGQVAKCGGAAAAAAATGGSASKGTIAGVHGQKHCAAKPAKVDKLALDYELFTVGGSGRPVKASEALSVKKTVEVAAEFADVKLSQTTDITNLKADAQSSATSGSSSLVSTAKKSADHRGASSGRHHGHNHHHTHHTHHAHHSEQRNHHHRPQPTVGNGVSSGASSTSNLHYHRHHYSTSTKKKGLPVQLPGNDYQYIHSTQSELIVRGAKHELKTPKRLTKSESYYQAGRPVSSSLGLEDSLGYLP</sequence>
<proteinExistence type="predicted"/>
<dbReference type="SMART" id="SM00462">
    <property type="entry name" value="PTB"/>
    <property type="match status" value="1"/>
</dbReference>
<feature type="compositionally biased region" description="Low complexity" evidence="1">
    <location>
        <begin position="952"/>
        <end position="969"/>
    </location>
</feature>
<evidence type="ECO:0000313" key="3">
    <source>
        <dbReference type="EnsemblMetazoa" id="AMEM001137-PA"/>
    </source>
</evidence>
<reference evidence="3" key="1">
    <citation type="submission" date="2020-05" db="UniProtKB">
        <authorList>
            <consortium name="EnsemblMetazoa"/>
        </authorList>
    </citation>
    <scope>IDENTIFICATION</scope>
    <source>
        <strain evidence="3">MAF</strain>
    </source>
</reference>
<feature type="compositionally biased region" description="Gly residues" evidence="1">
    <location>
        <begin position="677"/>
        <end position="705"/>
    </location>
</feature>
<name>A0A182UNY0_ANOME</name>
<dbReference type="VEuPathDB" id="VectorBase:AMEM001137"/>
<feature type="compositionally biased region" description="Basic residues" evidence="1">
    <location>
        <begin position="980"/>
        <end position="1008"/>
    </location>
</feature>
<feature type="region of interest" description="Disordered" evidence="1">
    <location>
        <begin position="101"/>
        <end position="153"/>
    </location>
</feature>
<feature type="compositionally biased region" description="Polar residues" evidence="1">
    <location>
        <begin position="1011"/>
        <end position="1025"/>
    </location>
</feature>
<accession>A0A182UNY0</accession>
<dbReference type="STRING" id="30066.A0A182UNY0"/>
<feature type="domain" description="PID" evidence="2">
    <location>
        <begin position="177"/>
        <end position="352"/>
    </location>
</feature>
<feature type="compositionally biased region" description="Low complexity" evidence="1">
    <location>
        <begin position="109"/>
        <end position="143"/>
    </location>
</feature>
<feature type="region of interest" description="Disordered" evidence="1">
    <location>
        <begin position="371"/>
        <end position="457"/>
    </location>
</feature>
<protein>
    <submittedName>
        <fullName evidence="3">PID domain-containing protein</fullName>
    </submittedName>
</protein>
<dbReference type="Proteomes" id="UP000075903">
    <property type="component" value="Unassembled WGS sequence"/>
</dbReference>
<dbReference type="PANTHER" id="PTHR21219:SF4">
    <property type="entry name" value="PID DOMAIN-CONTAINING PROTEIN"/>
    <property type="match status" value="1"/>
</dbReference>
<feature type="compositionally biased region" description="Low complexity" evidence="1">
    <location>
        <begin position="706"/>
        <end position="723"/>
    </location>
</feature>
<organism evidence="3 4">
    <name type="scientific">Anopheles merus</name>
    <name type="common">Mosquito</name>
    <dbReference type="NCBI Taxonomy" id="30066"/>
    <lineage>
        <taxon>Eukaryota</taxon>
        <taxon>Metazoa</taxon>
        <taxon>Ecdysozoa</taxon>
        <taxon>Arthropoda</taxon>
        <taxon>Hexapoda</taxon>
        <taxon>Insecta</taxon>
        <taxon>Pterygota</taxon>
        <taxon>Neoptera</taxon>
        <taxon>Endopterygota</taxon>
        <taxon>Diptera</taxon>
        <taxon>Nematocera</taxon>
        <taxon>Culicoidea</taxon>
        <taxon>Culicidae</taxon>
        <taxon>Anophelinae</taxon>
        <taxon>Anopheles</taxon>
    </lineage>
</organism>
<feature type="region of interest" description="Disordered" evidence="1">
    <location>
        <begin position="500"/>
        <end position="521"/>
    </location>
</feature>
<evidence type="ECO:0000256" key="1">
    <source>
        <dbReference type="SAM" id="MobiDB-lite"/>
    </source>
</evidence>